<keyword evidence="1" id="KW-1133">Transmembrane helix</keyword>
<organism evidence="2 3">
    <name type="scientific">Symbiodinium natans</name>
    <dbReference type="NCBI Taxonomy" id="878477"/>
    <lineage>
        <taxon>Eukaryota</taxon>
        <taxon>Sar</taxon>
        <taxon>Alveolata</taxon>
        <taxon>Dinophyceae</taxon>
        <taxon>Suessiales</taxon>
        <taxon>Symbiodiniaceae</taxon>
        <taxon>Symbiodinium</taxon>
    </lineage>
</organism>
<keyword evidence="3" id="KW-1185">Reference proteome</keyword>
<protein>
    <submittedName>
        <fullName evidence="2">Uncharacterized protein</fullName>
    </submittedName>
</protein>
<evidence type="ECO:0000313" key="3">
    <source>
        <dbReference type="Proteomes" id="UP000604046"/>
    </source>
</evidence>
<reference evidence="2" key="1">
    <citation type="submission" date="2021-02" db="EMBL/GenBank/DDBJ databases">
        <authorList>
            <person name="Dougan E. K."/>
            <person name="Rhodes N."/>
            <person name="Thang M."/>
            <person name="Chan C."/>
        </authorList>
    </citation>
    <scope>NUCLEOTIDE SEQUENCE</scope>
</reference>
<dbReference type="EMBL" id="CAJNDS010001746">
    <property type="protein sequence ID" value="CAE7276606.1"/>
    <property type="molecule type" value="Genomic_DNA"/>
</dbReference>
<keyword evidence="1" id="KW-0812">Transmembrane</keyword>
<evidence type="ECO:0000256" key="1">
    <source>
        <dbReference type="SAM" id="Phobius"/>
    </source>
</evidence>
<keyword evidence="1" id="KW-0472">Membrane</keyword>
<dbReference type="AlphaFoldDB" id="A0A812MPW2"/>
<gene>
    <name evidence="2" type="ORF">SNAT2548_LOCUS14678</name>
</gene>
<accession>A0A812MPW2</accession>
<dbReference type="Proteomes" id="UP000604046">
    <property type="component" value="Unassembled WGS sequence"/>
</dbReference>
<evidence type="ECO:0000313" key="2">
    <source>
        <dbReference type="EMBL" id="CAE7276606.1"/>
    </source>
</evidence>
<comment type="caution">
    <text evidence="2">The sequence shown here is derived from an EMBL/GenBank/DDBJ whole genome shotgun (WGS) entry which is preliminary data.</text>
</comment>
<feature type="transmembrane region" description="Helical" evidence="1">
    <location>
        <begin position="55"/>
        <end position="76"/>
    </location>
</feature>
<sequence length="122" mass="13573">MPNASVPLDLYQMPDPKIAMPISPLAMFPGGTSDVFVAELMPDADETMRRYRQKISLLTCGLLCLLVLCPFLPLLFQVAVFSGRLGICESSRLEALELPWQEHSLSHPLLHVATTFTTYHPC</sequence>
<proteinExistence type="predicted"/>
<name>A0A812MPW2_9DINO</name>